<evidence type="ECO:0000256" key="3">
    <source>
        <dbReference type="ARBA" id="ARBA00011989"/>
    </source>
</evidence>
<reference evidence="8 9" key="1">
    <citation type="submission" date="2020-10" db="EMBL/GenBank/DDBJ databases">
        <authorList>
            <person name="Castelo-Branco R."/>
            <person name="Eusebio N."/>
            <person name="Adriana R."/>
            <person name="Vieira A."/>
            <person name="Brugerolle De Fraissinette N."/>
            <person name="Rezende De Castro R."/>
            <person name="Schneider M.P."/>
            <person name="Vasconcelos V."/>
            <person name="Leao P.N."/>
        </authorList>
    </citation>
    <scope>NUCLEOTIDE SEQUENCE [LARGE SCALE GENOMIC DNA]</scope>
    <source>
        <strain evidence="8 9">LEGE 00031</strain>
    </source>
</reference>
<dbReference type="CDD" id="cd00081">
    <property type="entry name" value="Hint"/>
    <property type="match status" value="1"/>
</dbReference>
<dbReference type="SUPFAM" id="SSF51735">
    <property type="entry name" value="NAD(P)-binding Rossmann-fold domains"/>
    <property type="match status" value="2"/>
</dbReference>
<comment type="cofactor">
    <cofactor evidence="1">
        <name>NADP(+)</name>
        <dbReference type="ChEBI" id="CHEBI:58349"/>
    </cofactor>
</comment>
<dbReference type="PANTHER" id="PTHR43715:SF1">
    <property type="entry name" value="GDP-MANNOSE 4,6 DEHYDRATASE"/>
    <property type="match status" value="1"/>
</dbReference>
<dbReference type="InterPro" id="IPR016040">
    <property type="entry name" value="NAD(P)-bd_dom"/>
</dbReference>
<gene>
    <name evidence="8" type="ORF">IQ217_12460</name>
</gene>
<dbReference type="EC" id="4.2.1.47" evidence="3"/>
<accession>A0ABR9VTG0</accession>
<dbReference type="CDD" id="cd05260">
    <property type="entry name" value="GDP_MD_SDR_e"/>
    <property type="match status" value="1"/>
</dbReference>
<dbReference type="Proteomes" id="UP000658720">
    <property type="component" value="Unassembled WGS sequence"/>
</dbReference>
<sequence>MSKSKVALLTGITGQDGSYLSELLLEKGYQVHGIIRRTSTFNTDRIDHLYVDPHDPEAKLRLHYGDLTDGTTLRRILEDVKPTEIYNLGAQSHVRVSFDSPEYTVDSVAMGTLRLLEAIRDYQHRTGIQVKFYQAGSSEMFGKVQDIPQKETTPFYPRSPYACAKVYGHWQTVNYRESYNLFACNGILFNHECVTAETPVIIRKNGLIDILPIEDVVPHRTDASHGHRYTTDLFPENRFEVWDANGWTEVTCMTATWNGAKRDPSKNKQVHRIAARGAVYQATSDHVVFVEKNEQASELPAGDVKVGDRLALINLPQPTDQIDLTETEAWLLGMIAAEGYVSEQGKVQVTNQDSVLLDRVEASWRKITGGSSSRYVSHSGFEGGGEVIQLRLNGNPEYGRYIYNSLYSQCGHKRIPKRILNACYQERIAFLQGFNAGDGLKSTPCTYEFQGFRTASPVLAAGLYWLGLTTLEQRAIICIEEREDRVYYQINLNSPNTQNNKGQHMRRPLEEVVKAKPIEYEHWLFDFATTSGTFHAGIGQGWIHNSPRRGETFVTRKITRAIARIVAGTQKKLYLGNIDSKRDWGYAKDYVRAMWAMLQQEQPDDYVVATGETHEVKEFLEIAFGYVNLNWQDYVAFDERYLRPAEVDLLIGDPTKTKAQLGWQPSVSFTELVHLMVEADLAVLGLTSPNQSERVRELMTQDMAFIRSQNGHAVD</sequence>
<protein>
    <recommendedName>
        <fullName evidence="3">GDP-mannose 4,6-dehydratase</fullName>
        <ecNumber evidence="3">4.2.1.47</ecNumber>
    </recommendedName>
</protein>
<evidence type="ECO:0000256" key="2">
    <source>
        <dbReference type="ARBA" id="ARBA00009263"/>
    </source>
</evidence>
<keyword evidence="9" id="KW-1185">Reference proteome</keyword>
<proteinExistence type="inferred from homology"/>
<dbReference type="Gene3D" id="3.10.28.10">
    <property type="entry name" value="Homing endonucleases"/>
    <property type="match status" value="1"/>
</dbReference>
<evidence type="ECO:0000256" key="6">
    <source>
        <dbReference type="ARBA" id="ARBA00023239"/>
    </source>
</evidence>
<dbReference type="PANTHER" id="PTHR43715">
    <property type="entry name" value="GDP-MANNOSE 4,6-DEHYDRATASE"/>
    <property type="match status" value="1"/>
</dbReference>
<evidence type="ECO:0000256" key="1">
    <source>
        <dbReference type="ARBA" id="ARBA00001937"/>
    </source>
</evidence>
<keyword evidence="6" id="KW-0456">Lyase</keyword>
<evidence type="ECO:0000259" key="7">
    <source>
        <dbReference type="Pfam" id="PF16363"/>
    </source>
</evidence>
<comment type="similarity">
    <text evidence="2">Belongs to the NAD(P)-dependent epimerase/dehydratase family. GDP-mannose 4,6-dehydratase subfamily.</text>
</comment>
<dbReference type="InterPro" id="IPR027434">
    <property type="entry name" value="Homing_endonucl"/>
</dbReference>
<organism evidence="8 9">
    <name type="scientific">Synechocystis salina LEGE 00031</name>
    <dbReference type="NCBI Taxonomy" id="1828736"/>
    <lineage>
        <taxon>Bacteria</taxon>
        <taxon>Bacillati</taxon>
        <taxon>Cyanobacteriota</taxon>
        <taxon>Cyanophyceae</taxon>
        <taxon>Synechococcales</taxon>
        <taxon>Merismopediaceae</taxon>
        <taxon>Synechocystis</taxon>
    </lineage>
</organism>
<feature type="domain" description="NAD(P)-binding" evidence="7">
    <location>
        <begin position="521"/>
        <end position="676"/>
    </location>
</feature>
<keyword evidence="5" id="KW-0651">Protein splicing</keyword>
<dbReference type="Gene3D" id="3.40.50.720">
    <property type="entry name" value="NAD(P)-binding Rossmann-like Domain"/>
    <property type="match status" value="2"/>
</dbReference>
<evidence type="ECO:0000313" key="8">
    <source>
        <dbReference type="EMBL" id="MBE9254635.1"/>
    </source>
</evidence>
<evidence type="ECO:0000256" key="5">
    <source>
        <dbReference type="ARBA" id="ARBA00023000"/>
    </source>
</evidence>
<dbReference type="Gene3D" id="3.90.25.10">
    <property type="entry name" value="UDP-galactose 4-epimerase, domain 1"/>
    <property type="match status" value="1"/>
</dbReference>
<dbReference type="InterPro" id="IPR006141">
    <property type="entry name" value="Intein_N"/>
</dbReference>
<dbReference type="EMBL" id="JADEVV010000035">
    <property type="protein sequence ID" value="MBE9254635.1"/>
    <property type="molecule type" value="Genomic_DNA"/>
</dbReference>
<dbReference type="SUPFAM" id="SSF51294">
    <property type="entry name" value="Hedgehog/intein (Hint) domain"/>
    <property type="match status" value="1"/>
</dbReference>
<evidence type="ECO:0000313" key="9">
    <source>
        <dbReference type="Proteomes" id="UP000658720"/>
    </source>
</evidence>
<name>A0ABR9VTG0_9SYNC</name>
<dbReference type="PROSITE" id="PS50817">
    <property type="entry name" value="INTEIN_N_TER"/>
    <property type="match status" value="1"/>
</dbReference>
<dbReference type="Pfam" id="PF16363">
    <property type="entry name" value="GDP_Man_Dehyd"/>
    <property type="match status" value="2"/>
</dbReference>
<feature type="domain" description="NAD(P)-binding" evidence="7">
    <location>
        <begin position="8"/>
        <end position="198"/>
    </location>
</feature>
<comment type="caution">
    <text evidence="8">The sequence shown here is derived from an EMBL/GenBank/DDBJ whole genome shotgun (WGS) entry which is preliminary data.</text>
</comment>
<dbReference type="InterPro" id="IPR006368">
    <property type="entry name" value="GDP_Man_deHydtase"/>
</dbReference>
<evidence type="ECO:0000256" key="4">
    <source>
        <dbReference type="ARBA" id="ARBA00022813"/>
    </source>
</evidence>
<keyword evidence="4" id="KW-0068">Autocatalytic cleavage</keyword>
<dbReference type="InterPro" id="IPR036291">
    <property type="entry name" value="NAD(P)-bd_dom_sf"/>
</dbReference>
<dbReference type="InterPro" id="IPR036844">
    <property type="entry name" value="Hint_dom_sf"/>
</dbReference>